<dbReference type="Proteomes" id="UP001160148">
    <property type="component" value="Unassembled WGS sequence"/>
</dbReference>
<comment type="caution">
    <text evidence="1">The sequence shown here is derived from an EMBL/GenBank/DDBJ whole genome shotgun (WGS) entry which is preliminary data.</text>
</comment>
<reference evidence="1 2" key="1">
    <citation type="submission" date="2023-01" db="EMBL/GenBank/DDBJ databases">
        <authorList>
            <person name="Whitehead M."/>
        </authorList>
    </citation>
    <scope>NUCLEOTIDE SEQUENCE [LARGE SCALE GENOMIC DNA]</scope>
</reference>
<proteinExistence type="predicted"/>
<dbReference type="PANTHER" id="PTHR31511">
    <property type="entry name" value="PROTEIN CBG23764"/>
    <property type="match status" value="1"/>
</dbReference>
<name>A0AAV0XWB1_9HEMI</name>
<evidence type="ECO:0000313" key="1">
    <source>
        <dbReference type="EMBL" id="CAI6371757.1"/>
    </source>
</evidence>
<keyword evidence="2" id="KW-1185">Reference proteome</keyword>
<gene>
    <name evidence="1" type="ORF">MEUPH1_LOCUS25722</name>
</gene>
<organism evidence="1 2">
    <name type="scientific">Macrosiphum euphorbiae</name>
    <name type="common">potato aphid</name>
    <dbReference type="NCBI Taxonomy" id="13131"/>
    <lineage>
        <taxon>Eukaryota</taxon>
        <taxon>Metazoa</taxon>
        <taxon>Ecdysozoa</taxon>
        <taxon>Arthropoda</taxon>
        <taxon>Hexapoda</taxon>
        <taxon>Insecta</taxon>
        <taxon>Pterygota</taxon>
        <taxon>Neoptera</taxon>
        <taxon>Paraneoptera</taxon>
        <taxon>Hemiptera</taxon>
        <taxon>Sternorrhyncha</taxon>
        <taxon>Aphidomorpha</taxon>
        <taxon>Aphidoidea</taxon>
        <taxon>Aphididae</taxon>
        <taxon>Macrosiphini</taxon>
        <taxon>Macrosiphum</taxon>
    </lineage>
</organism>
<evidence type="ECO:0000313" key="2">
    <source>
        <dbReference type="Proteomes" id="UP001160148"/>
    </source>
</evidence>
<dbReference type="InterPro" id="IPR043502">
    <property type="entry name" value="DNA/RNA_pol_sf"/>
</dbReference>
<dbReference type="AlphaFoldDB" id="A0AAV0XWB1"/>
<dbReference type="GO" id="GO:0071897">
    <property type="term" value="P:DNA biosynthetic process"/>
    <property type="evidence" value="ECO:0007669"/>
    <property type="project" value="UniProtKB-ARBA"/>
</dbReference>
<sequence length="171" mass="19743">MMYDYHINVMKAHYGNKINLMYTDTDSLIYHVKTDDFYKDLKCNSNLLSRMDTSDLPIDHPCYIAERKKIPGLFSDEAKGQPITKFIAIRAKSYAYILNDKEKIKAKGVRGHVVKNHMTFNDHFDCLFTDDKKKGTLNCIPGKIYPSDHSTIRYEQSNPKNYASTDKMISG</sequence>
<dbReference type="Gene3D" id="3.90.1600.10">
    <property type="entry name" value="Palm domain of DNA polymerase"/>
    <property type="match status" value="1"/>
</dbReference>
<evidence type="ECO:0008006" key="3">
    <source>
        <dbReference type="Google" id="ProtNLM"/>
    </source>
</evidence>
<dbReference type="EMBL" id="CARXXK010001015">
    <property type="protein sequence ID" value="CAI6371757.1"/>
    <property type="molecule type" value="Genomic_DNA"/>
</dbReference>
<dbReference type="PANTHER" id="PTHR31511:SF12">
    <property type="entry name" value="RHO TERMINATION FACTOR N-TERMINAL DOMAIN-CONTAINING PROTEIN"/>
    <property type="match status" value="1"/>
</dbReference>
<dbReference type="SUPFAM" id="SSF56672">
    <property type="entry name" value="DNA/RNA polymerases"/>
    <property type="match status" value="1"/>
</dbReference>
<dbReference type="InterPro" id="IPR023211">
    <property type="entry name" value="DNA_pol_palm_dom_sf"/>
</dbReference>
<accession>A0AAV0XWB1</accession>
<protein>
    <recommendedName>
        <fullName evidence="3">DNA-directed DNA polymerase</fullName>
    </recommendedName>
</protein>